<dbReference type="EMBL" id="QSIS01000031">
    <property type="protein sequence ID" value="RHD04220.1"/>
    <property type="molecule type" value="Genomic_DNA"/>
</dbReference>
<evidence type="ECO:0000256" key="3">
    <source>
        <dbReference type="ARBA" id="ARBA00023239"/>
    </source>
</evidence>
<dbReference type="PANTHER" id="PTHR30502:SF0">
    <property type="entry name" value="PHOSPHOENOLPYRUVATE CARBOXYLASE FAMILY PROTEIN"/>
    <property type="match status" value="1"/>
</dbReference>
<evidence type="ECO:0000259" key="4">
    <source>
        <dbReference type="Pfam" id="PF00682"/>
    </source>
</evidence>
<dbReference type="Gene3D" id="3.20.20.70">
    <property type="entry name" value="Aldolase class I"/>
    <property type="match status" value="1"/>
</dbReference>
<dbReference type="Pfam" id="PF03328">
    <property type="entry name" value="HpcH_HpaI"/>
    <property type="match status" value="1"/>
</dbReference>
<dbReference type="InterPro" id="IPR040442">
    <property type="entry name" value="Pyrv_kinase-like_dom_sf"/>
</dbReference>
<name>A0A414D4G0_9FIRM</name>
<dbReference type="PANTHER" id="PTHR30502">
    <property type="entry name" value="2-KETO-3-DEOXY-L-RHAMNONATE ALDOLASE"/>
    <property type="match status" value="1"/>
</dbReference>
<feature type="domain" description="Pyruvate carboxyltransferase" evidence="4">
    <location>
        <begin position="366"/>
        <end position="496"/>
    </location>
</feature>
<dbReference type="GO" id="GO:0046872">
    <property type="term" value="F:metal ion binding"/>
    <property type="evidence" value="ECO:0007669"/>
    <property type="project" value="UniProtKB-KW"/>
</dbReference>
<comment type="caution">
    <text evidence="6">The sequence shown here is derived from an EMBL/GenBank/DDBJ whole genome shotgun (WGS) entry which is preliminary data.</text>
</comment>
<keyword evidence="3" id="KW-0456">Lyase</keyword>
<evidence type="ECO:0008006" key="8">
    <source>
        <dbReference type="Google" id="ProtNLM"/>
    </source>
</evidence>
<accession>A0A414D4G0</accession>
<dbReference type="RefSeq" id="WP_118149288.1">
    <property type="nucleotide sequence ID" value="NZ_QRWW01000020.1"/>
</dbReference>
<evidence type="ECO:0000313" key="6">
    <source>
        <dbReference type="EMBL" id="RHD04220.1"/>
    </source>
</evidence>
<dbReference type="GO" id="GO:0016832">
    <property type="term" value="F:aldehyde-lyase activity"/>
    <property type="evidence" value="ECO:0007669"/>
    <property type="project" value="TreeGrafter"/>
</dbReference>
<dbReference type="InterPro" id="IPR005000">
    <property type="entry name" value="Aldolase/citrate-lyase_domain"/>
</dbReference>
<dbReference type="InterPro" id="IPR000891">
    <property type="entry name" value="PYR_CT"/>
</dbReference>
<dbReference type="GO" id="GO:0005737">
    <property type="term" value="C:cytoplasm"/>
    <property type="evidence" value="ECO:0007669"/>
    <property type="project" value="TreeGrafter"/>
</dbReference>
<dbReference type="InterPro" id="IPR050251">
    <property type="entry name" value="HpcH-HpaI_aldolase"/>
</dbReference>
<proteinExistence type="inferred from homology"/>
<dbReference type="SUPFAM" id="SSF51621">
    <property type="entry name" value="Phosphoenolpyruvate/pyruvate domain"/>
    <property type="match status" value="1"/>
</dbReference>
<dbReference type="Gene3D" id="3.20.20.60">
    <property type="entry name" value="Phosphoenolpyruvate-binding domains"/>
    <property type="match status" value="1"/>
</dbReference>
<organism evidence="6 7">
    <name type="scientific">Lachnospira eligens</name>
    <dbReference type="NCBI Taxonomy" id="39485"/>
    <lineage>
        <taxon>Bacteria</taxon>
        <taxon>Bacillati</taxon>
        <taxon>Bacillota</taxon>
        <taxon>Clostridia</taxon>
        <taxon>Lachnospirales</taxon>
        <taxon>Lachnospiraceae</taxon>
        <taxon>Lachnospira</taxon>
    </lineage>
</organism>
<dbReference type="AlphaFoldDB" id="A0A414D4G0"/>
<keyword evidence="2" id="KW-0479">Metal-binding</keyword>
<gene>
    <name evidence="6" type="ORF">DW811_14400</name>
</gene>
<dbReference type="InterPro" id="IPR013785">
    <property type="entry name" value="Aldolase_TIM"/>
</dbReference>
<dbReference type="SUPFAM" id="SSF51569">
    <property type="entry name" value="Aldolase"/>
    <property type="match status" value="1"/>
</dbReference>
<evidence type="ECO:0000256" key="1">
    <source>
        <dbReference type="ARBA" id="ARBA00005568"/>
    </source>
</evidence>
<reference evidence="6 7" key="1">
    <citation type="submission" date="2018-08" db="EMBL/GenBank/DDBJ databases">
        <title>A genome reference for cultivated species of the human gut microbiota.</title>
        <authorList>
            <person name="Zou Y."/>
            <person name="Xue W."/>
            <person name="Luo G."/>
        </authorList>
    </citation>
    <scope>NUCLEOTIDE SEQUENCE [LARGE SCALE GENOMIC DNA]</scope>
    <source>
        <strain evidence="6 7">AM32-2AC</strain>
    </source>
</reference>
<dbReference type="Proteomes" id="UP000284794">
    <property type="component" value="Unassembled WGS sequence"/>
</dbReference>
<evidence type="ECO:0000313" key="7">
    <source>
        <dbReference type="Proteomes" id="UP000284794"/>
    </source>
</evidence>
<feature type="domain" description="HpcH/HpaI aldolase/citrate lyase" evidence="5">
    <location>
        <begin position="16"/>
        <end position="240"/>
    </location>
</feature>
<dbReference type="Pfam" id="PF00682">
    <property type="entry name" value="HMGL-like"/>
    <property type="match status" value="1"/>
</dbReference>
<comment type="similarity">
    <text evidence="1">Belongs to the HpcH/HpaI aldolase family.</text>
</comment>
<sequence>MLNEFKSKLENGEFVYGVFVKTSDPMFNEIIGISGYDYVILDTEHGPTDIENQQNNIRACELRGILPIVRVPYIDDNVIGKALDIGAMGIQISQIRCAEDVKKVIKYAKFYPEGERGVCRFVRAADYSSLNRNAFFKKENEKIIIIQLEGKEAIDNLDEILEVDGYDIIFIGPYDLSQSLGVPGQISHPKVLAAMVDIVEKAKAKNKVIGTFTDDYSMVEKWKSLGVQYISYSTDSGIFSDASKNILRNLKSVGIKSRHGKVLDCTLNEYYVVNKRKFNDSVNDKIISKLYDSGVDFIEYGYLVDNNNENSNSQFLSINSINEKFPSEIKLKLIASINYGQYDVNNLEQYSFGNIKNIKYTFKKKDIKASLHECKMMKEKGYNVMMYPLAISEYSDSELIYLMNMCNELEVYSLHIVDSFGSMKSKNVIKYISMMKQYLDESIIIGFHSYNNMQLSFSNATILLEQVDREVILDCSVHGIGIGAGNLNTEIILEYLNENYQGQYNDRNILEINDQFIENIYADKPWGYSLPNYLAAKHQCNTDYAYYLSKKNNLTIDEIDDIFDMLDNEKKVDFDKEYIEQLYLSYFESKDSIIDDFNKVKNIFKGKNVIMICPGKTSETHYNKLASLNLEDYVLVSINFEYKLHPVDYLFVGNSRRMKEIRKDLYKKVIASSNVPSGNVFAKINYSSLLNKTEYVKDNSGLMFLKLLSMCDVNSVKIIGMDGYLHKHDDNYISDDLMFVLEEDIAEQINLGVKLEIKKLKKELSIEII</sequence>
<protein>
    <recommendedName>
        <fullName evidence="8">4-hydroxy-2-oxovalerate aldolase</fullName>
    </recommendedName>
</protein>
<evidence type="ECO:0000256" key="2">
    <source>
        <dbReference type="ARBA" id="ARBA00022723"/>
    </source>
</evidence>
<evidence type="ECO:0000259" key="5">
    <source>
        <dbReference type="Pfam" id="PF03328"/>
    </source>
</evidence>
<dbReference type="InterPro" id="IPR015813">
    <property type="entry name" value="Pyrv/PenolPyrv_kinase-like_dom"/>
</dbReference>